<accession>A0ABN9CWP1</accession>
<reference evidence="1" key="1">
    <citation type="submission" date="2023-05" db="EMBL/GenBank/DDBJ databases">
        <authorList>
            <person name="Stuckert A."/>
        </authorList>
    </citation>
    <scope>NUCLEOTIDE SEQUENCE</scope>
</reference>
<gene>
    <name evidence="1" type="ORF">SPARVUS_LOCUS5945036</name>
</gene>
<proteinExistence type="predicted"/>
<protein>
    <submittedName>
        <fullName evidence="1">Uncharacterized protein</fullName>
    </submittedName>
</protein>
<sequence length="49" mass="5608">MYINGRPGAVQERLALYKCPPAFTACARSLEITWYRNRCMGPLCEVLIM</sequence>
<name>A0ABN9CWP1_9NEOB</name>
<dbReference type="EMBL" id="CATNWA010013125">
    <property type="protein sequence ID" value="CAI9564611.1"/>
    <property type="molecule type" value="Genomic_DNA"/>
</dbReference>
<comment type="caution">
    <text evidence="1">The sequence shown here is derived from an EMBL/GenBank/DDBJ whole genome shotgun (WGS) entry which is preliminary data.</text>
</comment>
<evidence type="ECO:0000313" key="1">
    <source>
        <dbReference type="EMBL" id="CAI9564611.1"/>
    </source>
</evidence>
<keyword evidence="2" id="KW-1185">Reference proteome</keyword>
<dbReference type="Proteomes" id="UP001162483">
    <property type="component" value="Unassembled WGS sequence"/>
</dbReference>
<evidence type="ECO:0000313" key="2">
    <source>
        <dbReference type="Proteomes" id="UP001162483"/>
    </source>
</evidence>
<organism evidence="1 2">
    <name type="scientific">Staurois parvus</name>
    <dbReference type="NCBI Taxonomy" id="386267"/>
    <lineage>
        <taxon>Eukaryota</taxon>
        <taxon>Metazoa</taxon>
        <taxon>Chordata</taxon>
        <taxon>Craniata</taxon>
        <taxon>Vertebrata</taxon>
        <taxon>Euteleostomi</taxon>
        <taxon>Amphibia</taxon>
        <taxon>Batrachia</taxon>
        <taxon>Anura</taxon>
        <taxon>Neobatrachia</taxon>
        <taxon>Ranoidea</taxon>
        <taxon>Ranidae</taxon>
        <taxon>Staurois</taxon>
    </lineage>
</organism>